<comment type="caution">
    <text evidence="1">The sequence shown here is derived from an EMBL/GenBank/DDBJ whole genome shotgun (WGS) entry which is preliminary data.</text>
</comment>
<evidence type="ECO:0000313" key="1">
    <source>
        <dbReference type="EMBL" id="OQS54898.1"/>
    </source>
</evidence>
<organism evidence="1 2">
    <name type="scientific">Ecytonucleospora hepatopenaei</name>
    <dbReference type="NCBI Taxonomy" id="646526"/>
    <lineage>
        <taxon>Eukaryota</taxon>
        <taxon>Fungi</taxon>
        <taxon>Fungi incertae sedis</taxon>
        <taxon>Microsporidia</taxon>
        <taxon>Enterocytozoonidae</taxon>
        <taxon>Ecytonucleospora</taxon>
    </lineage>
</organism>
<dbReference type="OrthoDB" id="10618414at2759"/>
<accession>A0A1W0E6P4</accession>
<protein>
    <submittedName>
        <fullName evidence="1">Uncharacterized protein</fullName>
    </submittedName>
</protein>
<reference evidence="1 2" key="1">
    <citation type="journal article" date="2017" name="Environ. Microbiol.">
        <title>Decay of the glycolytic pathway and adaptation to intranuclear parasitism within Enterocytozoonidae microsporidia.</title>
        <authorList>
            <person name="Wiredu Boakye D."/>
            <person name="Jaroenlak P."/>
            <person name="Prachumwat A."/>
            <person name="Williams T.A."/>
            <person name="Bateman K.S."/>
            <person name="Itsathitphaisarn O."/>
            <person name="Sritunyalucksana K."/>
            <person name="Paszkiewicz K.H."/>
            <person name="Moore K.A."/>
            <person name="Stentiford G.D."/>
            <person name="Williams B.A."/>
        </authorList>
    </citation>
    <scope>NUCLEOTIDE SEQUENCE [LARGE SCALE GENOMIC DNA]</scope>
    <source>
        <strain evidence="1 2">TH1</strain>
    </source>
</reference>
<dbReference type="AlphaFoldDB" id="A0A1W0E6P4"/>
<dbReference type="EMBL" id="MNPJ01000016">
    <property type="protein sequence ID" value="OQS54898.1"/>
    <property type="molecule type" value="Genomic_DNA"/>
</dbReference>
<proteinExistence type="predicted"/>
<dbReference type="Proteomes" id="UP000192758">
    <property type="component" value="Unassembled WGS sequence"/>
</dbReference>
<dbReference type="VEuPathDB" id="MicrosporidiaDB:EHP00_252"/>
<evidence type="ECO:0000313" key="2">
    <source>
        <dbReference type="Proteomes" id="UP000192758"/>
    </source>
</evidence>
<name>A0A1W0E6P4_9MICR</name>
<keyword evidence="2" id="KW-1185">Reference proteome</keyword>
<sequence length="322" mass="38531">MTKINLQDFCIAEIEDANEQGIIFKTETTALDDDWKCYKNKTYKNTKNLNTFITEIKSENQSILAIEDLKEKNVLNYLKIKENKQDEEHYNLKKKIKNEVLTIFDKNKALFNILQEKELTLHRKLLDLRVFKICIKNHRLCIYFDDKSFIPYDDFVLSENQIRVFNLNVLGIKVYYKNMVLCGYLDKISEINNLDNVYNSLQVLNRYNQMVEEFQHYKDKFEIFISNNKDDLYESEDFQDFASSFLNSLYVKNRGTVNVNSLLAYNLGFYFLKKTVGNSFKPLIYEKERVKHVFIQNQNDLYELRVFEGYFFIYKNGKCQNF</sequence>
<gene>
    <name evidence="1" type="ORF">EHP00_252</name>
</gene>